<dbReference type="GO" id="GO:0005524">
    <property type="term" value="F:ATP binding"/>
    <property type="evidence" value="ECO:0007669"/>
    <property type="project" value="UniProtKB-UniRule"/>
</dbReference>
<evidence type="ECO:0000313" key="8">
    <source>
        <dbReference type="EMBL" id="VWO96449.1"/>
    </source>
</evidence>
<dbReference type="SMART" id="SM00220">
    <property type="entry name" value="S_TKc"/>
    <property type="match status" value="1"/>
</dbReference>
<keyword evidence="3 4" id="KW-0067">ATP-binding</keyword>
<evidence type="ECO:0000259" key="7">
    <source>
        <dbReference type="PROSITE" id="PS50011"/>
    </source>
</evidence>
<dbReference type="GO" id="GO:0004674">
    <property type="term" value="F:protein serine/threonine kinase activity"/>
    <property type="evidence" value="ECO:0007669"/>
    <property type="project" value="UniProtKB-KW"/>
</dbReference>
<keyword evidence="5" id="KW-0808">Transferase</keyword>
<name>A0A5K1JYN3_9APHY</name>
<keyword evidence="5" id="KW-0723">Serine/threonine-protein kinase</keyword>
<comment type="similarity">
    <text evidence="5">Belongs to the protein kinase superfamily.</text>
</comment>
<dbReference type="PANTHER" id="PTHR11909">
    <property type="entry name" value="CASEIN KINASE-RELATED"/>
    <property type="match status" value="1"/>
</dbReference>
<keyword evidence="5" id="KW-0418">Kinase</keyword>
<feature type="compositionally biased region" description="Polar residues" evidence="6">
    <location>
        <begin position="338"/>
        <end position="349"/>
    </location>
</feature>
<evidence type="ECO:0000256" key="5">
    <source>
        <dbReference type="RuleBase" id="RU000304"/>
    </source>
</evidence>
<evidence type="ECO:0000256" key="3">
    <source>
        <dbReference type="ARBA" id="ARBA00022840"/>
    </source>
</evidence>
<feature type="region of interest" description="Disordered" evidence="6">
    <location>
        <begin position="406"/>
        <end position="447"/>
    </location>
</feature>
<feature type="domain" description="Protein kinase" evidence="7">
    <location>
        <begin position="20"/>
        <end position="278"/>
    </location>
</feature>
<dbReference type="InterPro" id="IPR008271">
    <property type="entry name" value="Ser/Thr_kinase_AS"/>
</dbReference>
<feature type="region of interest" description="Disordered" evidence="6">
    <location>
        <begin position="326"/>
        <end position="349"/>
    </location>
</feature>
<gene>
    <name evidence="8" type="primary">I1RWQ2</name>
</gene>
<dbReference type="Pfam" id="PF00069">
    <property type="entry name" value="Pkinase"/>
    <property type="match status" value="1"/>
</dbReference>
<keyword evidence="2 4" id="KW-0547">Nucleotide-binding</keyword>
<accession>A0A5K1JYN3</accession>
<evidence type="ECO:0000256" key="4">
    <source>
        <dbReference type="PROSITE-ProRule" id="PRU10141"/>
    </source>
</evidence>
<evidence type="ECO:0000256" key="1">
    <source>
        <dbReference type="ARBA" id="ARBA00012513"/>
    </source>
</evidence>
<dbReference type="InterPro" id="IPR000719">
    <property type="entry name" value="Prot_kinase_dom"/>
</dbReference>
<dbReference type="SUPFAM" id="SSF56112">
    <property type="entry name" value="Protein kinase-like (PK-like)"/>
    <property type="match status" value="1"/>
</dbReference>
<reference evidence="8" key="1">
    <citation type="submission" date="2019-10" db="EMBL/GenBank/DDBJ databases">
        <authorList>
            <person name="Nor Muhammad N."/>
        </authorList>
    </citation>
    <scope>NUCLEOTIDE SEQUENCE</scope>
</reference>
<dbReference type="AlphaFoldDB" id="A0A5K1JYN3"/>
<dbReference type="EC" id="2.7.11.1" evidence="1"/>
<dbReference type="InterPro" id="IPR011009">
    <property type="entry name" value="Kinase-like_dom_sf"/>
</dbReference>
<feature type="binding site" evidence="4">
    <location>
        <position position="51"/>
    </location>
    <ligand>
        <name>ATP</name>
        <dbReference type="ChEBI" id="CHEBI:30616"/>
    </ligand>
</feature>
<dbReference type="Gene3D" id="1.10.510.10">
    <property type="entry name" value="Transferase(Phosphotransferase) domain 1"/>
    <property type="match status" value="1"/>
</dbReference>
<dbReference type="PROSITE" id="PS00107">
    <property type="entry name" value="PROTEIN_KINASE_ATP"/>
    <property type="match status" value="1"/>
</dbReference>
<dbReference type="PROSITE" id="PS50011">
    <property type="entry name" value="PROTEIN_KINASE_DOM"/>
    <property type="match status" value="1"/>
</dbReference>
<proteinExistence type="inferred from homology"/>
<sequence length="468" mass="52352">MSLGISSLSVQCDPRVMRLSYRYGPIGQGSFGRVYMALVTNEGVLCPVALKKVHVTDHAKHPPLLHEAAALLRLRSHRSIPEPYGWGRSQFFEYLSLELLGPDLYSWFILMEKPLTSRNLNAIAWQMLDVLEYVHSQGVIHCDVKSSNILLGRGADKSHVFLSDFGISLPFDPKTRPSERTTLPRGSGYYMSLNNHLRQALSPHDDMESLAYTIIELRMGRLPWWNCTSHADVFLSKQKWTGEHWTATTDCPKVYGQLLDSVRDHAQALDYARWKRELCGESVPSSIGAEAPYKYDPSDHEGLICWEGYDSELDKPLTASGRELARVPESPEPWPPLSGSSHGFHQRSTWSGPVTLEEDVTFGPERELVLRELALIDRPPTCGTSMGKTNPPEVMKTLDSVLGKDNRGEVVAGGSGDGVNGNDSVYSGPGTTSEGSDKDEDEDKDLFRVPYIDDLDFTQFYDPEYDRV</sequence>
<evidence type="ECO:0000256" key="6">
    <source>
        <dbReference type="SAM" id="MobiDB-lite"/>
    </source>
</evidence>
<evidence type="ECO:0000256" key="2">
    <source>
        <dbReference type="ARBA" id="ARBA00022741"/>
    </source>
</evidence>
<organism evidence="8">
    <name type="scientific">Ganoderma boninense</name>
    <dbReference type="NCBI Taxonomy" id="34458"/>
    <lineage>
        <taxon>Eukaryota</taxon>
        <taxon>Fungi</taxon>
        <taxon>Dikarya</taxon>
        <taxon>Basidiomycota</taxon>
        <taxon>Agaricomycotina</taxon>
        <taxon>Agaricomycetes</taxon>
        <taxon>Polyporales</taxon>
        <taxon>Polyporaceae</taxon>
        <taxon>Ganoderma</taxon>
    </lineage>
</organism>
<protein>
    <recommendedName>
        <fullName evidence="1">non-specific serine/threonine protein kinase</fullName>
        <ecNumber evidence="1">2.7.11.1</ecNumber>
    </recommendedName>
</protein>
<dbReference type="EMBL" id="LR725647">
    <property type="protein sequence ID" value="VWO96449.1"/>
    <property type="molecule type" value="Genomic_DNA"/>
</dbReference>
<dbReference type="InterPro" id="IPR017441">
    <property type="entry name" value="Protein_kinase_ATP_BS"/>
</dbReference>
<dbReference type="InterPro" id="IPR050235">
    <property type="entry name" value="CK1_Ser-Thr_kinase"/>
</dbReference>
<dbReference type="PROSITE" id="PS00108">
    <property type="entry name" value="PROTEIN_KINASE_ST"/>
    <property type="match status" value="1"/>
</dbReference>